<dbReference type="InterPro" id="IPR011989">
    <property type="entry name" value="ARM-like"/>
</dbReference>
<dbReference type="SUPFAM" id="SSF48371">
    <property type="entry name" value="ARM repeat"/>
    <property type="match status" value="4"/>
</dbReference>
<accession>L0B070</accession>
<dbReference type="InterPro" id="IPR016024">
    <property type="entry name" value="ARM-type_fold"/>
</dbReference>
<dbReference type="PANTHER" id="PTHR22895:SF0">
    <property type="entry name" value="ARMADILLO REPEAT-CONTAINING PROTEIN 6"/>
    <property type="match status" value="1"/>
</dbReference>
<proteinExistence type="predicted"/>
<keyword evidence="3" id="KW-1185">Reference proteome</keyword>
<name>L0B070_THEEQ</name>
<evidence type="ECO:0000256" key="1">
    <source>
        <dbReference type="ARBA" id="ARBA00022737"/>
    </source>
</evidence>
<organism evidence="2 3">
    <name type="scientific">Theileria equi strain WA</name>
    <dbReference type="NCBI Taxonomy" id="1537102"/>
    <lineage>
        <taxon>Eukaryota</taxon>
        <taxon>Sar</taxon>
        <taxon>Alveolata</taxon>
        <taxon>Apicomplexa</taxon>
        <taxon>Aconoidasida</taxon>
        <taxon>Piroplasmida</taxon>
        <taxon>Theileriidae</taxon>
        <taxon>Theileria</taxon>
    </lineage>
</organism>
<dbReference type="EMBL" id="CP001669">
    <property type="protein sequence ID" value="AFZ80529.1"/>
    <property type="molecule type" value="Genomic_DNA"/>
</dbReference>
<gene>
    <name evidence="2" type="ORF">BEWA_033840</name>
</gene>
<keyword evidence="1" id="KW-0677">Repeat</keyword>
<dbReference type="RefSeq" id="XP_004830195.1">
    <property type="nucleotide sequence ID" value="XM_004830138.1"/>
</dbReference>
<evidence type="ECO:0008006" key="4">
    <source>
        <dbReference type="Google" id="ProtNLM"/>
    </source>
</evidence>
<sequence length="2578" mass="282627">MVSNRIRRPADSGVATAVASIIQHQKFKKMLIFGLRSLADLCSPSLQLFVENSLDALDKNVVPGILTAVENFSDDEDITLCASQILSAMACGCVEEKDNPAIVKKLLNDGGLKAIEKILSTSPSDELTLDHCFTFIDKLSTLGSIPNGGLPIIPNICKALDNVSSADVAGKAMLCFCFFAKSGAGSVAIRDNGGIKGLLTVCVALSSDSQIIPIVENCFKALKSIADLKVLDDTYLEMIITLVEICKSSKLVMNRASDIIKAVVSTEKLQQSLTGLQKYEPGTQEHKVAVNTLKSLSYITTIADELAKANGIPLLIDLIQNTVPKLASHGADIADVICGASRMLAGISSNYGKEVIEHSGIKTLVAALAATIEYPSSVSAISDALASLLRCGCEPFLNHNAIGVALPILYQLSENATVASSLMNFVSAASQFPELHSEFVENKVIEILSTCCQYHVNNLAYHMNTIQVLNRFSSYVKDLSTVYEYGGLQGIAISLAFNYKDLKYCLETLDLLLTFAATPGAQQYMTSGDTLVTDSILELMIFHRDNALVIDRSVKVLEILVVDEDVKRYMSGLTIALPNAREDVEGTYRKLAAVTGLYRIARLRPSIAAHSVLPQIMKTVSSWVEGAQFEGRTMLTRAALQTTLLSSEDGNGCQAMITTVSDLACLSQVKRIIDLENVEDNFLLHCTFALKQLCSVERSYAPEQCVETVEAVSRVMRKYSDIRQAEMACIEAISNFIKVTGKIGLDALISTGALAGIVSYLTKVPMYLNCQILGISLLCTCAQMDPSAVECLKKCNCFQLLRIVNRTHTRNRRLKTMVGMLLSMLMPADALETELSQLFADLENYMSAKDFEGVHTTLVSINQLLVSKEAIRISARLNIGDHLTKASSWIIANVKLADKVAVHEEGDLTGKDLVDSVLYELAQVTLNMCQTRIGLVYCTKMKFPCIDLHVFSNLKGKISPYMEDAAVASLDALTLLFSHDKLNIDVALSEDIFSKICQSLSIFLDSPGVIRSICKCIASLCSTPGRIEKLVTDKDFVAFSNKLVSVLQEDSVPVKLNSLAALYELLKTKDDCLLDYFSSQTCIITSLIHVLEMNADNAELVKLASECLGYFGKKRLLSKIPELVLVLDHVSKAMNLHKCEESVVLPLLKFLVELICNENKDLFKQSGIVNVISSVMMIHVGNDEIAQLGGILFGYLGAECQIRALMRNVIEVVEKKEDTMPQEVDKLCTNLAIYLLSPLENREEALAETEKFLSSVNTCMAYAADNQNLMVSTTCVSRRLCDSAFDDYEDQFGAWAVGSSSNLSQIAAIVNTDFGACNMKFLCHAYRVFSACAVNIYTTDLMQTEATKLMARTFELLERYKANPDLTHAILDFLLYLSKSPLSSGNQENSGSGVILGQAKLLNVNVVTKLIDSMTNNKSLDSVVVPAMNLLSQLASCSSELPRDSVNDALDVCDRLCIGEVSEERKQAYIGLVISLLKNGYIKDSKHIDAICMMITSGGCEGITALQFIAAAAAGGFLKILEKLGVIKKLSDMLDSNSCQDKDFVLALLAALDKMVEADPENSAVVLKSALPQLLHPATILLKDAEAAHAFLDLLAKAAKTEGVGRILNSIKDLFTILGGIKEFAKSVSDSELEKKVIQVMEAIKSDLPKKKTCQTVYISLEAKKQDGASINAAETPLLVEDIRFLVTTMEGYVSKTLSYDDEDGLDHTFGSMSIELLSKVSDNGKILVDIGAPAVMLKALSTQRDLKILNATTSALCSACLNATFVVSLVSNKASLSEISKYLAKLHAKDGIIVPPPTQDSTTNVLELALINALMLVENSAVNRRIYLNSDVINVVVKIWDAYDAKEYTALRLLRQIFRTLRKIVAEEHLDIMLRCRMVSRIKTIFSESKDHSVIPDALFLVGSLAVVPTMKNQIYEEKLLDSIIELVQRHLAETNDSTHAIVTNACLALANICVETKVTSERFIQLNGPKYNVDVLTKFKDVHEVVNGGSILLCNLLYKNDTLKELYGKNGAPAALVNCLTTFASSSDELSMRCIETLFKAISNLGLYAKNVSFFLDAGVHNSFQVWLSHLDAGYPDAKLKIGLQTLSNLVMENKVENMTAFGIVQTPILGILTQERVDGKVMFLLLDILSSLCRFEANCKAFLEQDGLYLTMRTMRRMNYDIEILIAGLHLLGVQTQVEGGVVKLLEMNAYSLLLDILTFEGQGSELNEVLVASLRCMRRLITSAEMVYLLCSQDGLKTIINLAVKAESQSSVIIECCRLLLGMLALTGGTAETDAPAWENIGLERDNIDAIIRVICFTSGMENAKKMARLQRILMSVVCYFLSCGIGGEALAVNGFSGILESYLANFGTSYRNFIVSTVTLENVFLLSTDLRNNIVTRDVIKKYKDAVGYLPVKKPEEKAFKERCQKLLDALSSSSEDVKLESTGKFDFGLSGWSVDPYPNGTQDLPEASKDALRTGGRFKAFLDENGPRVGVRWRSTQDLNFLEWGRETEEFPHRFPILRIRNIARGLKHPLLEKANAKQPRKVNAQNCFCIIASATEEFPDGCTIPVKCKTLKEREALVELLIQWRDAASYN</sequence>
<dbReference type="PANTHER" id="PTHR22895">
    <property type="entry name" value="ARMADILLO REPEAT-CONTAINING PROTEIN 6"/>
    <property type="match status" value="1"/>
</dbReference>
<dbReference type="KEGG" id="beq:BEWA_033840"/>
<dbReference type="STRING" id="1537102.L0B070"/>
<dbReference type="GeneID" id="15803792"/>
<evidence type="ECO:0000313" key="3">
    <source>
        <dbReference type="Proteomes" id="UP000031512"/>
    </source>
</evidence>
<dbReference type="VEuPathDB" id="PiroplasmaDB:BEWA_033840"/>
<evidence type="ECO:0000313" key="2">
    <source>
        <dbReference type="EMBL" id="AFZ80529.1"/>
    </source>
</evidence>
<dbReference type="Proteomes" id="UP000031512">
    <property type="component" value="Chromosome 1"/>
</dbReference>
<protein>
    <recommendedName>
        <fullName evidence="4">Anonymous antigen-1</fullName>
    </recommendedName>
</protein>
<reference evidence="2 3" key="1">
    <citation type="journal article" date="2012" name="BMC Genomics">
        <title>Comparative genomic analysis and phylogenetic position of Theileria equi.</title>
        <authorList>
            <person name="Kappmeyer L.S."/>
            <person name="Thiagarajan M."/>
            <person name="Herndon D.R."/>
            <person name="Ramsay J.D."/>
            <person name="Caler E."/>
            <person name="Djikeng A."/>
            <person name="Gillespie J.J."/>
            <person name="Lau A.O."/>
            <person name="Roalson E.H."/>
            <person name="Silva J.C."/>
            <person name="Silva M.G."/>
            <person name="Suarez C.E."/>
            <person name="Ueti M.W."/>
            <person name="Nene V.M."/>
            <person name="Mealey R.H."/>
            <person name="Knowles D.P."/>
            <person name="Brayton K.A."/>
        </authorList>
    </citation>
    <scope>NUCLEOTIDE SEQUENCE [LARGE SCALE GENOMIC DNA]</scope>
    <source>
        <strain evidence="2 3">WA</strain>
    </source>
</reference>
<dbReference type="Gene3D" id="1.25.10.10">
    <property type="entry name" value="Leucine-rich Repeat Variant"/>
    <property type="match status" value="5"/>
</dbReference>
<dbReference type="OrthoDB" id="7537227at2759"/>
<dbReference type="eggNOG" id="ENOG502RNM3">
    <property type="taxonomic scope" value="Eukaryota"/>
</dbReference>